<evidence type="ECO:0000313" key="1">
    <source>
        <dbReference type="EMBL" id="RCJ34610.1"/>
    </source>
</evidence>
<dbReference type="AlphaFoldDB" id="A0A367RFK8"/>
<sequence>MAIAFTEGLGYRSVAGKAENYLIPLRSTASAIALRSISSNALDLGFLSNPDAASRYLSGLLACQSLGMLVSRSLGVGHWVFVEGILDASFLLGAIALNQAAVKST</sequence>
<reference evidence="1 2" key="1">
    <citation type="submission" date="2016-04" db="EMBL/GenBank/DDBJ databases">
        <authorList>
            <person name="Evans L.H."/>
            <person name="Alamgir A."/>
            <person name="Owens N."/>
            <person name="Weber N.D."/>
            <person name="Virtaneva K."/>
            <person name="Barbian K."/>
            <person name="Babar A."/>
            <person name="Rosenke K."/>
        </authorList>
    </citation>
    <scope>NUCLEOTIDE SEQUENCE [LARGE SCALE GENOMIC DNA]</scope>
    <source>
        <strain evidence="1">NIES-2108</strain>
    </source>
</reference>
<gene>
    <name evidence="1" type="ORF">A6769_22030</name>
</gene>
<dbReference type="EMBL" id="LXQE01000155">
    <property type="protein sequence ID" value="RCJ34610.1"/>
    <property type="molecule type" value="Genomic_DNA"/>
</dbReference>
<organism evidence="1 2">
    <name type="scientific">Nostoc punctiforme NIES-2108</name>
    <dbReference type="NCBI Taxonomy" id="1356359"/>
    <lineage>
        <taxon>Bacteria</taxon>
        <taxon>Bacillati</taxon>
        <taxon>Cyanobacteriota</taxon>
        <taxon>Cyanophyceae</taxon>
        <taxon>Nostocales</taxon>
        <taxon>Nostocaceae</taxon>
        <taxon>Nostoc</taxon>
    </lineage>
</organism>
<comment type="caution">
    <text evidence="1">The sequence shown here is derived from an EMBL/GenBank/DDBJ whole genome shotgun (WGS) entry which is preliminary data.</text>
</comment>
<proteinExistence type="predicted"/>
<evidence type="ECO:0000313" key="2">
    <source>
        <dbReference type="Proteomes" id="UP000252085"/>
    </source>
</evidence>
<dbReference type="Proteomes" id="UP000252085">
    <property type="component" value="Unassembled WGS sequence"/>
</dbReference>
<protein>
    <submittedName>
        <fullName evidence="1">Uncharacterized protein</fullName>
    </submittedName>
</protein>
<accession>A0A367RFK8</accession>
<name>A0A367RFK8_NOSPU</name>